<feature type="compositionally biased region" description="Basic and acidic residues" evidence="8">
    <location>
        <begin position="295"/>
        <end position="305"/>
    </location>
</feature>
<gene>
    <name evidence="10" type="ORF">SI8410_17020782</name>
</gene>
<keyword evidence="2" id="KW-0479">Metal-binding</keyword>
<evidence type="ECO:0000313" key="10">
    <source>
        <dbReference type="EMBL" id="CAA7410104.1"/>
    </source>
</evidence>
<comment type="subcellular location">
    <subcellularLocation>
        <location evidence="1">Nucleus</location>
    </subcellularLocation>
</comment>
<feature type="compositionally biased region" description="Low complexity" evidence="8">
    <location>
        <begin position="204"/>
        <end position="213"/>
    </location>
</feature>
<accession>A0A7I8LLH5</accession>
<protein>
    <recommendedName>
        <fullName evidence="9">RanBP2-type domain-containing protein</fullName>
    </recommendedName>
</protein>
<feature type="region of interest" description="Disordered" evidence="8">
    <location>
        <begin position="1"/>
        <end position="169"/>
    </location>
</feature>
<keyword evidence="4" id="KW-0862">Zinc</keyword>
<dbReference type="GO" id="GO:0005634">
    <property type="term" value="C:nucleus"/>
    <property type="evidence" value="ECO:0007669"/>
    <property type="project" value="UniProtKB-SubCell"/>
</dbReference>
<dbReference type="InterPro" id="IPR001876">
    <property type="entry name" value="Znf_RanBP2"/>
</dbReference>
<dbReference type="InterPro" id="IPR036443">
    <property type="entry name" value="Znf_RanBP2_sf"/>
</dbReference>
<dbReference type="SMART" id="SM00547">
    <property type="entry name" value="ZnF_RBZ"/>
    <property type="match status" value="1"/>
</dbReference>
<evidence type="ECO:0000313" key="11">
    <source>
        <dbReference type="Proteomes" id="UP000663760"/>
    </source>
</evidence>
<dbReference type="Gene3D" id="4.10.1060.10">
    <property type="entry name" value="Zinc finger, RanBP2-type"/>
    <property type="match status" value="1"/>
</dbReference>
<evidence type="ECO:0000256" key="2">
    <source>
        <dbReference type="ARBA" id="ARBA00022723"/>
    </source>
</evidence>
<reference evidence="10" key="1">
    <citation type="submission" date="2020-02" db="EMBL/GenBank/DDBJ databases">
        <authorList>
            <person name="Scholz U."/>
            <person name="Mascher M."/>
            <person name="Fiebig A."/>
        </authorList>
    </citation>
    <scope>NUCLEOTIDE SEQUENCE</scope>
</reference>
<dbReference type="EMBL" id="LR746280">
    <property type="protein sequence ID" value="CAA7410104.1"/>
    <property type="molecule type" value="Genomic_DNA"/>
</dbReference>
<evidence type="ECO:0000256" key="7">
    <source>
        <dbReference type="PROSITE-ProRule" id="PRU00322"/>
    </source>
</evidence>
<evidence type="ECO:0000256" key="8">
    <source>
        <dbReference type="SAM" id="MobiDB-lite"/>
    </source>
</evidence>
<dbReference type="Proteomes" id="UP000663760">
    <property type="component" value="Chromosome 17"/>
</dbReference>
<keyword evidence="3 7" id="KW-0863">Zinc-finger</keyword>
<organism evidence="10 11">
    <name type="scientific">Spirodela intermedia</name>
    <name type="common">Intermediate duckweed</name>
    <dbReference type="NCBI Taxonomy" id="51605"/>
    <lineage>
        <taxon>Eukaryota</taxon>
        <taxon>Viridiplantae</taxon>
        <taxon>Streptophyta</taxon>
        <taxon>Embryophyta</taxon>
        <taxon>Tracheophyta</taxon>
        <taxon>Spermatophyta</taxon>
        <taxon>Magnoliopsida</taxon>
        <taxon>Liliopsida</taxon>
        <taxon>Araceae</taxon>
        <taxon>Lemnoideae</taxon>
        <taxon>Spirodela</taxon>
    </lineage>
</organism>
<keyword evidence="11" id="KW-1185">Reference proteome</keyword>
<evidence type="ECO:0000256" key="1">
    <source>
        <dbReference type="ARBA" id="ARBA00004123"/>
    </source>
</evidence>
<feature type="compositionally biased region" description="Basic and acidic residues" evidence="8">
    <location>
        <begin position="56"/>
        <end position="73"/>
    </location>
</feature>
<sequence>MRPRGREQETATPPPSSPPRQVKGSLSSMVVMPDSAADGSGKSEMENGDARNSGRQPEESAELHHNRSQRYSDDSGYGRGRGGRSFRSGASPPTYGRGRDGSRSRDLSPPPYGRGGRGRGGFHRDISPPFGRQRDGRPYGRGLDDRGPEGGATRNDPNLAPRAGDWICKNPLCGNLNFARREYCNKCNKFRYDFADGGGGGSHSGMPPARISGGPPPPRRDAGSFESPPRGWGRDGPRGSPFRGPNPQLGKPDYYEEAAGSFRGRDRIDRAPPPPKLTRERGYDQRPPPSPRGGSRWEELRERSRSPPPKGFGRSSYMGRGRGDRYRAWQE</sequence>
<evidence type="ECO:0000256" key="3">
    <source>
        <dbReference type="ARBA" id="ARBA00022771"/>
    </source>
</evidence>
<feature type="region of interest" description="Disordered" evidence="8">
    <location>
        <begin position="194"/>
        <end position="331"/>
    </location>
</feature>
<dbReference type="PROSITE" id="PS50199">
    <property type="entry name" value="ZF_RANBP2_2"/>
    <property type="match status" value="1"/>
</dbReference>
<dbReference type="GO" id="GO:0006355">
    <property type="term" value="P:regulation of DNA-templated transcription"/>
    <property type="evidence" value="ECO:0007669"/>
    <property type="project" value="InterPro"/>
</dbReference>
<dbReference type="PANTHER" id="PTHR23238">
    <property type="entry name" value="RNA BINDING PROTEIN"/>
    <property type="match status" value="1"/>
</dbReference>
<evidence type="ECO:0000256" key="4">
    <source>
        <dbReference type="ARBA" id="ARBA00022833"/>
    </source>
</evidence>
<feature type="compositionally biased region" description="Basic and acidic residues" evidence="8">
    <location>
        <begin position="122"/>
        <end position="148"/>
    </location>
</feature>
<dbReference type="PROSITE" id="PS01358">
    <property type="entry name" value="ZF_RANBP2_1"/>
    <property type="match status" value="1"/>
</dbReference>
<keyword evidence="6" id="KW-0539">Nucleus</keyword>
<name>A0A7I8LLH5_SPIIN</name>
<evidence type="ECO:0000259" key="9">
    <source>
        <dbReference type="PROSITE" id="PS50199"/>
    </source>
</evidence>
<dbReference type="GO" id="GO:0008270">
    <property type="term" value="F:zinc ion binding"/>
    <property type="evidence" value="ECO:0007669"/>
    <property type="project" value="UniProtKB-KW"/>
</dbReference>
<dbReference type="InterPro" id="IPR034870">
    <property type="entry name" value="TET_fam"/>
</dbReference>
<evidence type="ECO:0000256" key="5">
    <source>
        <dbReference type="ARBA" id="ARBA00022884"/>
    </source>
</evidence>
<dbReference type="GO" id="GO:0003723">
    <property type="term" value="F:RNA binding"/>
    <property type="evidence" value="ECO:0007669"/>
    <property type="project" value="UniProtKB-KW"/>
</dbReference>
<feature type="compositionally biased region" description="Basic and acidic residues" evidence="8">
    <location>
        <begin position="321"/>
        <end position="331"/>
    </location>
</feature>
<dbReference type="OrthoDB" id="1878647at2759"/>
<proteinExistence type="predicted"/>
<evidence type="ECO:0000256" key="6">
    <source>
        <dbReference type="ARBA" id="ARBA00023242"/>
    </source>
</evidence>
<dbReference type="AlphaFoldDB" id="A0A7I8LLH5"/>
<feature type="compositionally biased region" description="Basic and acidic residues" evidence="8">
    <location>
        <begin position="97"/>
        <end position="106"/>
    </location>
</feature>
<dbReference type="FunFam" id="4.10.1060.10:FF:000017">
    <property type="entry name" value="FUS RNA-binding protein"/>
    <property type="match status" value="1"/>
</dbReference>
<keyword evidence="5" id="KW-0694">RNA-binding</keyword>
<feature type="domain" description="RanBP2-type" evidence="9">
    <location>
        <begin position="162"/>
        <end position="193"/>
    </location>
</feature>
<dbReference type="SUPFAM" id="SSF90209">
    <property type="entry name" value="Ran binding protein zinc finger-like"/>
    <property type="match status" value="1"/>
</dbReference>